<reference evidence="3" key="1">
    <citation type="submission" date="2014-03" db="EMBL/GenBank/DDBJ databases">
        <authorList>
            <person name="Aksoy S."/>
            <person name="Warren W."/>
            <person name="Wilson R.K."/>
        </authorList>
    </citation>
    <scope>NUCLEOTIDE SEQUENCE [LARGE SCALE GENOMIC DNA]</scope>
    <source>
        <strain evidence="3">IAEA</strain>
    </source>
</reference>
<keyword evidence="3" id="KW-1185">Reference proteome</keyword>
<organism evidence="2 3">
    <name type="scientific">Glossina pallidipes</name>
    <name type="common">Tsetse fly</name>
    <dbReference type="NCBI Taxonomy" id="7398"/>
    <lineage>
        <taxon>Eukaryota</taxon>
        <taxon>Metazoa</taxon>
        <taxon>Ecdysozoa</taxon>
        <taxon>Arthropoda</taxon>
        <taxon>Hexapoda</taxon>
        <taxon>Insecta</taxon>
        <taxon>Pterygota</taxon>
        <taxon>Neoptera</taxon>
        <taxon>Endopterygota</taxon>
        <taxon>Diptera</taxon>
        <taxon>Brachycera</taxon>
        <taxon>Muscomorpha</taxon>
        <taxon>Hippoboscoidea</taxon>
        <taxon>Glossinidae</taxon>
        <taxon>Glossina</taxon>
    </lineage>
</organism>
<dbReference type="AlphaFoldDB" id="A0A1A9ZNG1"/>
<feature type="region of interest" description="Disordered" evidence="1">
    <location>
        <begin position="1"/>
        <end position="48"/>
    </location>
</feature>
<proteinExistence type="predicted"/>
<accession>A0A1A9ZNG1</accession>
<reference evidence="2" key="2">
    <citation type="submission" date="2020-05" db="UniProtKB">
        <authorList>
            <consortium name="EnsemblMetazoa"/>
        </authorList>
    </citation>
    <scope>IDENTIFICATION</scope>
    <source>
        <strain evidence="2">IAEA</strain>
    </source>
</reference>
<dbReference type="Proteomes" id="UP000092445">
    <property type="component" value="Unassembled WGS sequence"/>
</dbReference>
<dbReference type="EnsemblMetazoa" id="GPAI020088-RA">
    <property type="protein sequence ID" value="GPAI020088-PA"/>
    <property type="gene ID" value="GPAI020088"/>
</dbReference>
<dbReference type="VEuPathDB" id="VectorBase:GPAI020088"/>
<evidence type="ECO:0000256" key="1">
    <source>
        <dbReference type="SAM" id="MobiDB-lite"/>
    </source>
</evidence>
<feature type="compositionally biased region" description="Polar residues" evidence="1">
    <location>
        <begin position="85"/>
        <end position="102"/>
    </location>
</feature>
<name>A0A1A9ZNG1_GLOPL</name>
<evidence type="ECO:0000313" key="2">
    <source>
        <dbReference type="EnsemblMetazoa" id="GPAI020088-PA"/>
    </source>
</evidence>
<protein>
    <submittedName>
        <fullName evidence="2">Uncharacterized protein</fullName>
    </submittedName>
</protein>
<evidence type="ECO:0000313" key="3">
    <source>
        <dbReference type="Proteomes" id="UP000092445"/>
    </source>
</evidence>
<feature type="region of interest" description="Disordered" evidence="1">
    <location>
        <begin position="85"/>
        <end position="114"/>
    </location>
</feature>
<sequence>MERKELNCVNSSGKLMTGSGRSPKKLPLSITTSSSLRKKDNNTQIKHTRHYKRRLVPKSPKFILQKLKLATMLFFDFLKRFMNPNSHHWQQENDPTGQASNSDRQHQQVAAYGH</sequence>